<proteinExistence type="predicted"/>
<dbReference type="EMBL" id="ATLV01015994">
    <property type="status" value="NOT_ANNOTATED_CDS"/>
    <property type="molecule type" value="Genomic_DNA"/>
</dbReference>
<evidence type="ECO:0000256" key="1">
    <source>
        <dbReference type="SAM" id="MobiDB-lite"/>
    </source>
</evidence>
<gene>
    <name evidence="2" type="ORF">ZHAS_00008447</name>
</gene>
<name>A0A084VSH2_ANOSI</name>
<dbReference type="VEuPathDB" id="VectorBase:ASIC008447"/>
<dbReference type="EMBL" id="KE525048">
    <property type="protein sequence ID" value="KFB40916.1"/>
    <property type="molecule type" value="Genomic_DNA"/>
</dbReference>
<accession>A0A084VSH2</accession>
<keyword evidence="4" id="KW-1185">Reference proteome</keyword>
<organism evidence="2">
    <name type="scientific">Anopheles sinensis</name>
    <name type="common">Mosquito</name>
    <dbReference type="NCBI Taxonomy" id="74873"/>
    <lineage>
        <taxon>Eukaryota</taxon>
        <taxon>Metazoa</taxon>
        <taxon>Ecdysozoa</taxon>
        <taxon>Arthropoda</taxon>
        <taxon>Hexapoda</taxon>
        <taxon>Insecta</taxon>
        <taxon>Pterygota</taxon>
        <taxon>Neoptera</taxon>
        <taxon>Endopterygota</taxon>
        <taxon>Diptera</taxon>
        <taxon>Nematocera</taxon>
        <taxon>Culicoidea</taxon>
        <taxon>Culicidae</taxon>
        <taxon>Anophelinae</taxon>
        <taxon>Anopheles</taxon>
    </lineage>
</organism>
<protein>
    <submittedName>
        <fullName evidence="2 3">Short-chain dehydrogenase/reductase SDR</fullName>
    </submittedName>
</protein>
<feature type="region of interest" description="Disordered" evidence="1">
    <location>
        <begin position="85"/>
        <end position="118"/>
    </location>
</feature>
<reference evidence="3" key="2">
    <citation type="submission" date="2020-05" db="UniProtKB">
        <authorList>
            <consortium name="EnsemblMetazoa"/>
        </authorList>
    </citation>
    <scope>IDENTIFICATION</scope>
</reference>
<evidence type="ECO:0000313" key="3">
    <source>
        <dbReference type="EnsemblMetazoa" id="ASIC008447-PA"/>
    </source>
</evidence>
<dbReference type="AlphaFoldDB" id="A0A084VSH2"/>
<dbReference type="EnsemblMetazoa" id="ASIC008447-RA">
    <property type="protein sequence ID" value="ASIC008447-PA"/>
    <property type="gene ID" value="ASIC008447"/>
</dbReference>
<dbReference type="Proteomes" id="UP000030765">
    <property type="component" value="Unassembled WGS sequence"/>
</dbReference>
<evidence type="ECO:0000313" key="2">
    <source>
        <dbReference type="EMBL" id="KFB40916.1"/>
    </source>
</evidence>
<evidence type="ECO:0000313" key="4">
    <source>
        <dbReference type="Proteomes" id="UP000030765"/>
    </source>
</evidence>
<reference evidence="2 4" key="1">
    <citation type="journal article" date="2014" name="BMC Genomics">
        <title>Genome sequence of Anopheles sinensis provides insight into genetics basis of mosquito competence for malaria parasites.</title>
        <authorList>
            <person name="Zhou D."/>
            <person name="Zhang D."/>
            <person name="Ding G."/>
            <person name="Shi L."/>
            <person name="Hou Q."/>
            <person name="Ye Y."/>
            <person name="Xu Y."/>
            <person name="Zhou H."/>
            <person name="Xiong C."/>
            <person name="Li S."/>
            <person name="Yu J."/>
            <person name="Hong S."/>
            <person name="Yu X."/>
            <person name="Zou P."/>
            <person name="Chen C."/>
            <person name="Chang X."/>
            <person name="Wang W."/>
            <person name="Lv Y."/>
            <person name="Sun Y."/>
            <person name="Ma L."/>
            <person name="Shen B."/>
            <person name="Zhu C."/>
        </authorList>
    </citation>
    <scope>NUCLEOTIDE SEQUENCE [LARGE SCALE GENOMIC DNA]</scope>
</reference>
<feature type="compositionally biased region" description="Basic and acidic residues" evidence="1">
    <location>
        <begin position="109"/>
        <end position="118"/>
    </location>
</feature>
<feature type="compositionally biased region" description="Basic residues" evidence="1">
    <location>
        <begin position="87"/>
        <end position="96"/>
    </location>
</feature>
<sequence length="118" mass="13164">MFGRCRKTEKLAALEHRRGGGGHHQPISASSHAIGVRPPVHVACSEQMEGSEFLLCNSFHDRPVRRLRMALPELPVGTRYRADVSRGLRKRMKRVAMRNPGPETGPGRVEGHENFSNS</sequence>